<comment type="catalytic activity">
    <reaction evidence="8">
        <text>decanoyl-CoA + H2O = decanoate + CoA + H(+)</text>
        <dbReference type="Rhea" id="RHEA:40059"/>
        <dbReference type="ChEBI" id="CHEBI:15377"/>
        <dbReference type="ChEBI" id="CHEBI:15378"/>
        <dbReference type="ChEBI" id="CHEBI:27689"/>
        <dbReference type="ChEBI" id="CHEBI:57287"/>
        <dbReference type="ChEBI" id="CHEBI:61430"/>
    </reaction>
    <physiologicalReaction direction="left-to-right" evidence="8">
        <dbReference type="Rhea" id="RHEA:40060"/>
    </physiologicalReaction>
</comment>
<evidence type="ECO:0000256" key="14">
    <source>
        <dbReference type="ARBA" id="ARBA00065224"/>
    </source>
</evidence>
<dbReference type="InterPro" id="IPR001031">
    <property type="entry name" value="Thioesterase"/>
</dbReference>
<dbReference type="FunFam" id="3.40.50.1820:FF:000153">
    <property type="entry name" value="Surfactin synthase thioesterase subunit"/>
    <property type="match status" value="1"/>
</dbReference>
<keyword evidence="19" id="KW-0472">Membrane</keyword>
<dbReference type="PANTHER" id="PTHR11487:SF0">
    <property type="entry name" value="S-ACYL FATTY ACID SYNTHASE THIOESTERASE, MEDIUM CHAIN"/>
    <property type="match status" value="1"/>
</dbReference>
<evidence type="ECO:0000256" key="6">
    <source>
        <dbReference type="ARBA" id="ARBA00023098"/>
    </source>
</evidence>
<evidence type="ECO:0000256" key="3">
    <source>
        <dbReference type="ARBA" id="ARBA00022516"/>
    </source>
</evidence>
<evidence type="ECO:0000256" key="1">
    <source>
        <dbReference type="ARBA" id="ARBA00007169"/>
    </source>
</evidence>
<reference evidence="21 22" key="1">
    <citation type="journal article" date="2011" name="Nature">
        <title>Genome sequencing reveals insights into physiology and longevity of the naked mole rat.</title>
        <authorList>
            <person name="Kim E.B."/>
            <person name="Fang X."/>
            <person name="Fushan A.A."/>
            <person name="Huang Z."/>
            <person name="Lobanov A.V."/>
            <person name="Han L."/>
            <person name="Marino S.M."/>
            <person name="Sun X."/>
            <person name="Turanov A.A."/>
            <person name="Yang P."/>
            <person name="Yim S.H."/>
            <person name="Zhao X."/>
            <person name="Kasaikina M.V."/>
            <person name="Stoletzki N."/>
            <person name="Peng C."/>
            <person name="Polak P."/>
            <person name="Xiong Z."/>
            <person name="Kiezun A."/>
            <person name="Zhu Y."/>
            <person name="Chen Y."/>
            <person name="Kryukov G.V."/>
            <person name="Zhang Q."/>
            <person name="Peshkin L."/>
            <person name="Yang L."/>
            <person name="Bronson R.T."/>
            <person name="Buffenstein R."/>
            <person name="Wang B."/>
            <person name="Han C."/>
            <person name="Li Q."/>
            <person name="Chen L."/>
            <person name="Zhao W."/>
            <person name="Sunyaev S.R."/>
            <person name="Park T.J."/>
            <person name="Zhang G."/>
            <person name="Wang J."/>
            <person name="Gladyshev V.N."/>
        </authorList>
    </citation>
    <scope>NUCLEOTIDE SEQUENCE [LARGE SCALE GENOMIC DNA]</scope>
</reference>
<evidence type="ECO:0000256" key="8">
    <source>
        <dbReference type="ARBA" id="ARBA00047969"/>
    </source>
</evidence>
<sequence length="316" mass="35925">RNEKVFNCLYAKPKAIFRLICFPWAGAGSLYFAKWGQKIYDSLEGGLNLCHCSVKYDRSLPWPTLSYVPCVFDDVSRFSPLAVIVIFYINSLIFISLIMLLLFILLYSVRLAGRESRTEEPFANDIDEIVDEIVYALLPVVQDKPFAFFGHSLGSYIAFMTALHLKEKYKLEPLHFFASSATPPYSKAKIPIPSLHELSEEQVKRYLIDLGGIPKSLTDNQELLKQTIPMILADINILSKYSFDTPQKAVLSCDFTCFVGSEDITKDMEAWKIVTSGTFDLHVLPGNHFYLLEPANEHFITNYITKCLELSLLANF</sequence>
<protein>
    <recommendedName>
        <fullName evidence="15">S-acyl fatty acid synthase thioesterase, medium chain</fullName>
        <ecNumber evidence="2">3.1.2.14</ecNumber>
    </recommendedName>
    <alternativeName>
        <fullName evidence="16">Oleoyl-ACP hydrolase</fullName>
    </alternativeName>
    <alternativeName>
        <fullName evidence="18">Thioesterase II</fullName>
    </alternativeName>
    <alternativeName>
        <fullName evidence="17">Thioesterase domain-containing protein 1</fullName>
    </alternativeName>
</protein>
<evidence type="ECO:0000256" key="19">
    <source>
        <dbReference type="SAM" id="Phobius"/>
    </source>
</evidence>
<evidence type="ECO:0000256" key="9">
    <source>
        <dbReference type="ARBA" id="ARBA00048074"/>
    </source>
</evidence>
<evidence type="ECO:0000256" key="4">
    <source>
        <dbReference type="ARBA" id="ARBA00022801"/>
    </source>
</evidence>
<comment type="catalytic activity">
    <reaction evidence="10">
        <text>tetradecanoyl-CoA + H2O = tetradecanoate + CoA + H(+)</text>
        <dbReference type="Rhea" id="RHEA:40119"/>
        <dbReference type="ChEBI" id="CHEBI:15377"/>
        <dbReference type="ChEBI" id="CHEBI:15378"/>
        <dbReference type="ChEBI" id="CHEBI:30807"/>
        <dbReference type="ChEBI" id="CHEBI:57287"/>
        <dbReference type="ChEBI" id="CHEBI:57385"/>
    </reaction>
    <physiologicalReaction direction="left-to-right" evidence="10">
        <dbReference type="Rhea" id="RHEA:40120"/>
    </physiologicalReaction>
</comment>
<comment type="catalytic activity">
    <reaction evidence="12">
        <text>hexadecanoyl-CoA + H2O = hexadecanoate + CoA + H(+)</text>
        <dbReference type="Rhea" id="RHEA:16645"/>
        <dbReference type="ChEBI" id="CHEBI:7896"/>
        <dbReference type="ChEBI" id="CHEBI:15377"/>
        <dbReference type="ChEBI" id="CHEBI:15378"/>
        <dbReference type="ChEBI" id="CHEBI:57287"/>
        <dbReference type="ChEBI" id="CHEBI:57379"/>
    </reaction>
    <physiologicalReaction direction="left-to-right" evidence="12">
        <dbReference type="Rhea" id="RHEA:16646"/>
    </physiologicalReaction>
</comment>
<keyword evidence="19" id="KW-1133">Transmembrane helix</keyword>
<name>G5C5D9_HETGA</name>
<evidence type="ECO:0000256" key="11">
    <source>
        <dbReference type="ARBA" id="ARBA00048536"/>
    </source>
</evidence>
<organism evidence="21 22">
    <name type="scientific">Heterocephalus glaber</name>
    <name type="common">Naked mole rat</name>
    <dbReference type="NCBI Taxonomy" id="10181"/>
    <lineage>
        <taxon>Eukaryota</taxon>
        <taxon>Metazoa</taxon>
        <taxon>Chordata</taxon>
        <taxon>Craniata</taxon>
        <taxon>Vertebrata</taxon>
        <taxon>Euteleostomi</taxon>
        <taxon>Mammalia</taxon>
        <taxon>Eutheria</taxon>
        <taxon>Euarchontoglires</taxon>
        <taxon>Glires</taxon>
        <taxon>Rodentia</taxon>
        <taxon>Hystricomorpha</taxon>
        <taxon>Bathyergidae</taxon>
        <taxon>Heterocephalus</taxon>
    </lineage>
</organism>
<accession>G5C5D9</accession>
<comment type="function">
    <text evidence="13">Contributes to the release of free fatty acids from fatty acid synthase (FASN). Has broad substrate specificity, giving rise to a range of free fatty acids with chain lengths between 10 and 16 carbon atoms (C10 - C16).</text>
</comment>
<evidence type="ECO:0000256" key="13">
    <source>
        <dbReference type="ARBA" id="ARBA00053731"/>
    </source>
</evidence>
<evidence type="ECO:0000256" key="5">
    <source>
        <dbReference type="ARBA" id="ARBA00022832"/>
    </source>
</evidence>
<comment type="similarity">
    <text evidence="1">Belongs to the thioesterase family.</text>
</comment>
<evidence type="ECO:0000256" key="16">
    <source>
        <dbReference type="ARBA" id="ARBA00075385"/>
    </source>
</evidence>
<keyword evidence="19" id="KW-0812">Transmembrane</keyword>
<comment type="catalytic activity">
    <reaction evidence="11">
        <text>(9Z)-octadecenoyl-[ACP] + H2O = (9Z)-octadecenoate + holo-[ACP] + H(+)</text>
        <dbReference type="Rhea" id="RHEA:15057"/>
        <dbReference type="Rhea" id="RHEA-COMP:9685"/>
        <dbReference type="Rhea" id="RHEA-COMP:9924"/>
        <dbReference type="ChEBI" id="CHEBI:15377"/>
        <dbReference type="ChEBI" id="CHEBI:15378"/>
        <dbReference type="ChEBI" id="CHEBI:30823"/>
        <dbReference type="ChEBI" id="CHEBI:64479"/>
        <dbReference type="ChEBI" id="CHEBI:78783"/>
        <dbReference type="EC" id="3.1.2.14"/>
    </reaction>
</comment>
<feature type="domain" description="Thioesterase" evidence="20">
    <location>
        <begin position="105"/>
        <end position="306"/>
    </location>
</feature>
<evidence type="ECO:0000256" key="2">
    <source>
        <dbReference type="ARBA" id="ARBA00012480"/>
    </source>
</evidence>
<gene>
    <name evidence="21" type="ORF">GW7_14951</name>
</gene>
<evidence type="ECO:0000256" key="17">
    <source>
        <dbReference type="ARBA" id="ARBA00076433"/>
    </source>
</evidence>
<feature type="non-terminal residue" evidence="21">
    <location>
        <position position="316"/>
    </location>
</feature>
<keyword evidence="6" id="KW-0443">Lipid metabolism</keyword>
<evidence type="ECO:0000256" key="10">
    <source>
        <dbReference type="ARBA" id="ARBA00048180"/>
    </source>
</evidence>
<dbReference type="FunCoup" id="G5C5D9">
    <property type="interactions" value="16"/>
</dbReference>
<evidence type="ECO:0000259" key="20">
    <source>
        <dbReference type="Pfam" id="PF00975"/>
    </source>
</evidence>
<dbReference type="GO" id="GO:0051792">
    <property type="term" value="P:medium-chain fatty acid biosynthetic process"/>
    <property type="evidence" value="ECO:0007669"/>
    <property type="project" value="UniProtKB-ARBA"/>
</dbReference>
<keyword evidence="5" id="KW-0276">Fatty acid metabolism</keyword>
<dbReference type="InterPro" id="IPR012223">
    <property type="entry name" value="TEII"/>
</dbReference>
<evidence type="ECO:0000256" key="18">
    <source>
        <dbReference type="ARBA" id="ARBA00079653"/>
    </source>
</evidence>
<dbReference type="PANTHER" id="PTHR11487">
    <property type="entry name" value="THIOESTERASE"/>
    <property type="match status" value="1"/>
</dbReference>
<feature type="transmembrane region" description="Helical" evidence="19">
    <location>
        <begin position="81"/>
        <end position="107"/>
    </location>
</feature>
<dbReference type="AlphaFoldDB" id="G5C5D9"/>
<dbReference type="Gene3D" id="3.40.50.1820">
    <property type="entry name" value="alpha/beta hydrolase"/>
    <property type="match status" value="1"/>
</dbReference>
<keyword evidence="7" id="KW-0275">Fatty acid biosynthesis</keyword>
<dbReference type="InParanoid" id="G5C5D9"/>
<evidence type="ECO:0000256" key="15">
    <source>
        <dbReference type="ARBA" id="ARBA00073799"/>
    </source>
</evidence>
<dbReference type="EMBL" id="JH173426">
    <property type="protein sequence ID" value="EHB16750.1"/>
    <property type="molecule type" value="Genomic_DNA"/>
</dbReference>
<feature type="transmembrane region" description="Helical" evidence="19">
    <location>
        <begin position="15"/>
        <end position="33"/>
    </location>
</feature>
<dbReference type="SUPFAM" id="SSF53474">
    <property type="entry name" value="alpha/beta-Hydrolases"/>
    <property type="match status" value="1"/>
</dbReference>
<evidence type="ECO:0000256" key="7">
    <source>
        <dbReference type="ARBA" id="ARBA00023160"/>
    </source>
</evidence>
<comment type="catalytic activity">
    <reaction evidence="9">
        <text>dodecanoyl-CoA + H2O = dodecanoate + CoA + H(+)</text>
        <dbReference type="Rhea" id="RHEA:30135"/>
        <dbReference type="ChEBI" id="CHEBI:15377"/>
        <dbReference type="ChEBI" id="CHEBI:15378"/>
        <dbReference type="ChEBI" id="CHEBI:18262"/>
        <dbReference type="ChEBI" id="CHEBI:57287"/>
        <dbReference type="ChEBI" id="CHEBI:57375"/>
    </reaction>
    <physiologicalReaction direction="left-to-right" evidence="9">
        <dbReference type="Rhea" id="RHEA:30136"/>
    </physiologicalReaction>
</comment>
<proteinExistence type="inferred from homology"/>
<evidence type="ECO:0000256" key="12">
    <source>
        <dbReference type="ARBA" id="ARBA00052691"/>
    </source>
</evidence>
<evidence type="ECO:0000313" key="21">
    <source>
        <dbReference type="EMBL" id="EHB16750.1"/>
    </source>
</evidence>
<dbReference type="eggNOG" id="ENOG502RGSQ">
    <property type="taxonomic scope" value="Eukaryota"/>
</dbReference>
<dbReference type="InterPro" id="IPR029058">
    <property type="entry name" value="AB_hydrolase_fold"/>
</dbReference>
<dbReference type="ESTHER" id="hetga-g5c5d9">
    <property type="family name" value="Thioesterase"/>
</dbReference>
<evidence type="ECO:0000313" key="22">
    <source>
        <dbReference type="Proteomes" id="UP000006813"/>
    </source>
</evidence>
<comment type="subunit">
    <text evidence="14">Interacts (via C-terminus) with FASN.</text>
</comment>
<keyword evidence="3" id="KW-0444">Lipid biosynthesis</keyword>
<dbReference type="Proteomes" id="UP000006813">
    <property type="component" value="Unassembled WGS sequence"/>
</dbReference>
<dbReference type="GO" id="GO:0016297">
    <property type="term" value="F:fatty acyl-[ACP] hydrolase activity"/>
    <property type="evidence" value="ECO:0007669"/>
    <property type="project" value="UniProtKB-EC"/>
</dbReference>
<dbReference type="EC" id="3.1.2.14" evidence="2"/>
<keyword evidence="4" id="KW-0378">Hydrolase</keyword>
<dbReference type="Pfam" id="PF00975">
    <property type="entry name" value="Thioesterase"/>
    <property type="match status" value="1"/>
</dbReference>
<dbReference type="STRING" id="10181.G5C5D9"/>